<feature type="transmembrane region" description="Helical" evidence="1">
    <location>
        <begin position="12"/>
        <end position="28"/>
    </location>
</feature>
<feature type="transmembrane region" description="Helical" evidence="1">
    <location>
        <begin position="58"/>
        <end position="79"/>
    </location>
</feature>
<name>A0A8J2VDF3_9BACL</name>
<evidence type="ECO:0000313" key="3">
    <source>
        <dbReference type="Proteomes" id="UP000625210"/>
    </source>
</evidence>
<dbReference type="Proteomes" id="UP000625210">
    <property type="component" value="Unassembled WGS sequence"/>
</dbReference>
<feature type="transmembrane region" description="Helical" evidence="1">
    <location>
        <begin position="33"/>
        <end position="52"/>
    </location>
</feature>
<dbReference type="RefSeq" id="WP_188646648.1">
    <property type="nucleotide sequence ID" value="NZ_BMHQ01000002.1"/>
</dbReference>
<comment type="caution">
    <text evidence="2">The sequence shown here is derived from an EMBL/GenBank/DDBJ whole genome shotgun (WGS) entry which is preliminary data.</text>
</comment>
<dbReference type="EMBL" id="BMHQ01000002">
    <property type="protein sequence ID" value="GGE09612.1"/>
    <property type="molecule type" value="Genomic_DNA"/>
</dbReference>
<organism evidence="2 3">
    <name type="scientific">Marinithermofilum abyssi</name>
    <dbReference type="NCBI Taxonomy" id="1571185"/>
    <lineage>
        <taxon>Bacteria</taxon>
        <taxon>Bacillati</taxon>
        <taxon>Bacillota</taxon>
        <taxon>Bacilli</taxon>
        <taxon>Bacillales</taxon>
        <taxon>Thermoactinomycetaceae</taxon>
        <taxon>Marinithermofilum</taxon>
    </lineage>
</organism>
<accession>A0A8J2VDF3</accession>
<proteinExistence type="predicted"/>
<reference evidence="2" key="2">
    <citation type="submission" date="2020-09" db="EMBL/GenBank/DDBJ databases">
        <authorList>
            <person name="Sun Q."/>
            <person name="Zhou Y."/>
        </authorList>
    </citation>
    <scope>NUCLEOTIDE SEQUENCE</scope>
    <source>
        <strain evidence="2">CGMCC 1.15179</strain>
    </source>
</reference>
<keyword evidence="3" id="KW-1185">Reference proteome</keyword>
<gene>
    <name evidence="2" type="ORF">GCM10011571_08650</name>
</gene>
<evidence type="ECO:0000313" key="2">
    <source>
        <dbReference type="EMBL" id="GGE09612.1"/>
    </source>
</evidence>
<evidence type="ECO:0000256" key="1">
    <source>
        <dbReference type="SAM" id="Phobius"/>
    </source>
</evidence>
<protein>
    <submittedName>
        <fullName evidence="2">Uncharacterized protein</fullName>
    </submittedName>
</protein>
<keyword evidence="1" id="KW-1133">Transmembrane helix</keyword>
<keyword evidence="1" id="KW-0812">Transmembrane</keyword>
<reference evidence="2" key="1">
    <citation type="journal article" date="2014" name="Int. J. Syst. Evol. Microbiol.">
        <title>Complete genome sequence of Corynebacterium casei LMG S-19264T (=DSM 44701T), isolated from a smear-ripened cheese.</title>
        <authorList>
            <consortium name="US DOE Joint Genome Institute (JGI-PGF)"/>
            <person name="Walter F."/>
            <person name="Albersmeier A."/>
            <person name="Kalinowski J."/>
            <person name="Ruckert C."/>
        </authorList>
    </citation>
    <scope>NUCLEOTIDE SEQUENCE</scope>
    <source>
        <strain evidence="2">CGMCC 1.15179</strain>
    </source>
</reference>
<dbReference type="AlphaFoldDB" id="A0A8J2VDF3"/>
<keyword evidence="1" id="KW-0472">Membrane</keyword>
<sequence length="87" mass="9833">MVDWSVASLWEWQAMTILTLLSAGLAWWTKRRLFSVIALGGVTAIVLAVSLWEPFPLWFTVVGITLAGSLLLWITKMILEPTEEWAE</sequence>